<keyword evidence="5 7" id="KW-0472">Membrane</keyword>
<sequence>MASFLLDKNSPIRARLRHRSHHSDSDGVTSESAASINTNKEENNSETKKNSNKSSDNEEGNSFHKTEKKNVKSKSILSYFMTELTRDYKLEGDASKFVERRDRVYTSVNTPRNLEKFCAFGFLQCLDSILYMVTFLPLRILVALTRLLTYPCTVIFIGDRPILDAAQICDLLKGLILVISCFMTSYIDMSMIYHIVRGQSIVKFYVFYNMLDVMDKLVSGFGQDVLDSLYWTAVEPRGRKREHFGTIFHLIFAIVYVIIHTVMILIQAIILNVAFNSHNKNLLTIMMSNNFVEIKGNLFKRLDKNNLCQITYSDVKERFHYLVLLLFVFIRNMKELQWKWDTAFPILQDAALVMLVEVIVDWIKHAFITKFNELSASSYADFALGLAQDIASSQKKHAFTNFSDQVCRRMGFTPMPLICLLFMVCTKSFNITGPLAWLLVFLFYLCLISAKVLNSVILLGWAQRLITERDTNAQSTGLVINSQVIPKKEEKSSVPKPKNDISVELLTMEKPIHPSASSSVKMEPTIYTDEGNVFLPYVSPERYLLDRDNVIITRHCKDCLSLKNLSSESNSSNPQLFNKDSSEMSVLSNASQSVSFAVCQDDGFISVSEKSPSSRNLLPDEQQLDSPCAGNILFDKQQLTSSSADNLLLDSLQSTNSYAQQLVKTLDKLQDKESEELETVVEPVTKDLLSIPGDQNHPQFLHDTSVTSNTACTDTTKETSGINQDINS</sequence>
<feature type="compositionally biased region" description="Polar residues" evidence="6">
    <location>
        <begin position="26"/>
        <end position="36"/>
    </location>
</feature>
<feature type="transmembrane region" description="Helical" evidence="7">
    <location>
        <begin position="435"/>
        <end position="459"/>
    </location>
</feature>
<accession>A0A2C9M797</accession>
<dbReference type="GO" id="GO:0005789">
    <property type="term" value="C:endoplasmic reticulum membrane"/>
    <property type="evidence" value="ECO:0007669"/>
    <property type="project" value="TreeGrafter"/>
</dbReference>
<evidence type="ECO:0000313" key="8">
    <source>
        <dbReference type="EnsemblMetazoa" id="BGLB039393-PC"/>
    </source>
</evidence>
<proteinExistence type="inferred from homology"/>
<evidence type="ECO:0000256" key="7">
    <source>
        <dbReference type="SAM" id="Phobius"/>
    </source>
</evidence>
<feature type="region of interest" description="Disordered" evidence="6">
    <location>
        <begin position="1"/>
        <end position="67"/>
    </location>
</feature>
<keyword evidence="4 7" id="KW-1133">Transmembrane helix</keyword>
<dbReference type="InterPro" id="IPR008010">
    <property type="entry name" value="Tatp1"/>
</dbReference>
<dbReference type="EnsemblMetazoa" id="BGLB039393-RB">
    <property type="protein sequence ID" value="BGLB039393-PB"/>
    <property type="gene ID" value="BGLB039393"/>
</dbReference>
<dbReference type="GO" id="GO:0036064">
    <property type="term" value="C:ciliary basal body"/>
    <property type="evidence" value="ECO:0007669"/>
    <property type="project" value="TreeGrafter"/>
</dbReference>
<dbReference type="RefSeq" id="XP_013088672.2">
    <property type="nucleotide sequence ID" value="XM_013233218.2"/>
</dbReference>
<dbReference type="EnsemblMetazoa" id="BGLB039393-RC">
    <property type="protein sequence ID" value="BGLB039393-PC"/>
    <property type="gene ID" value="BGLB039393"/>
</dbReference>
<evidence type="ECO:0000256" key="4">
    <source>
        <dbReference type="ARBA" id="ARBA00022989"/>
    </source>
</evidence>
<dbReference type="PANTHER" id="PTHR13317:SF4">
    <property type="entry name" value="TRANSMEMBRANE ANTERIOR POSTERIOR TRANSFORMATION PROTEIN 1 HOMOLOG"/>
    <property type="match status" value="1"/>
</dbReference>
<feature type="transmembrane region" description="Helical" evidence="7">
    <location>
        <begin position="171"/>
        <end position="196"/>
    </location>
</feature>
<name>A0A2C9M797_BIOGL</name>
<dbReference type="Pfam" id="PF05346">
    <property type="entry name" value="DUF747"/>
    <property type="match status" value="1"/>
</dbReference>
<dbReference type="VEuPathDB" id="VectorBase:BGLB039393"/>
<dbReference type="KEGG" id="bgt:106072774"/>
<feature type="transmembrane region" description="Helical" evidence="7">
    <location>
        <begin position="411"/>
        <end position="429"/>
    </location>
</feature>
<dbReference type="STRING" id="6526.A0A2C9M797"/>
<evidence type="ECO:0000256" key="6">
    <source>
        <dbReference type="SAM" id="MobiDB-lite"/>
    </source>
</evidence>
<evidence type="ECO:0000256" key="5">
    <source>
        <dbReference type="ARBA" id="ARBA00023136"/>
    </source>
</evidence>
<comment type="similarity">
    <text evidence="2">Belongs to the TAPT1 family.</text>
</comment>
<protein>
    <submittedName>
        <fullName evidence="8">Uncharacterized protein</fullName>
    </submittedName>
</protein>
<dbReference type="OrthoDB" id="29023at2759"/>
<dbReference type="EnsemblMetazoa" id="BGLB039393-RA">
    <property type="protein sequence ID" value="BGLB039393-PA"/>
    <property type="gene ID" value="BGLB039393"/>
</dbReference>
<dbReference type="GO" id="GO:0045724">
    <property type="term" value="P:positive regulation of cilium assembly"/>
    <property type="evidence" value="ECO:0007669"/>
    <property type="project" value="TreeGrafter"/>
</dbReference>
<gene>
    <name evidence="8" type="primary">106072774</name>
</gene>
<evidence type="ECO:0000256" key="3">
    <source>
        <dbReference type="ARBA" id="ARBA00022692"/>
    </source>
</evidence>
<evidence type="ECO:0000256" key="1">
    <source>
        <dbReference type="ARBA" id="ARBA00004141"/>
    </source>
</evidence>
<dbReference type="Proteomes" id="UP000076420">
    <property type="component" value="Unassembled WGS sequence"/>
</dbReference>
<comment type="subcellular location">
    <subcellularLocation>
        <location evidence="1">Membrane</location>
        <topology evidence="1">Multi-pass membrane protein</topology>
    </subcellularLocation>
</comment>
<keyword evidence="3 7" id="KW-0812">Transmembrane</keyword>
<evidence type="ECO:0000256" key="2">
    <source>
        <dbReference type="ARBA" id="ARBA00008803"/>
    </source>
</evidence>
<organism evidence="8 9">
    <name type="scientific">Biomphalaria glabrata</name>
    <name type="common">Bloodfluke planorb</name>
    <name type="synonym">Freshwater snail</name>
    <dbReference type="NCBI Taxonomy" id="6526"/>
    <lineage>
        <taxon>Eukaryota</taxon>
        <taxon>Metazoa</taxon>
        <taxon>Spiralia</taxon>
        <taxon>Lophotrochozoa</taxon>
        <taxon>Mollusca</taxon>
        <taxon>Gastropoda</taxon>
        <taxon>Heterobranchia</taxon>
        <taxon>Euthyneura</taxon>
        <taxon>Panpulmonata</taxon>
        <taxon>Hygrophila</taxon>
        <taxon>Lymnaeoidea</taxon>
        <taxon>Planorbidae</taxon>
        <taxon>Biomphalaria</taxon>
    </lineage>
</organism>
<dbReference type="PANTHER" id="PTHR13317">
    <property type="entry name" value="TRANSMEMBRANE ANTERIOR POSTERIOR TRANSFORMATION PROTEIN 1 HOMOLOG"/>
    <property type="match status" value="1"/>
</dbReference>
<feature type="transmembrane region" description="Helical" evidence="7">
    <location>
        <begin position="247"/>
        <end position="275"/>
    </location>
</feature>
<dbReference type="AlphaFoldDB" id="A0A2C9M797"/>
<dbReference type="VEuPathDB" id="VectorBase:BGLAX_031672"/>
<reference evidence="8" key="1">
    <citation type="submission" date="2020-05" db="UniProtKB">
        <authorList>
            <consortium name="EnsemblMetazoa"/>
        </authorList>
    </citation>
    <scope>IDENTIFICATION</scope>
    <source>
        <strain evidence="8">BB02</strain>
    </source>
</reference>
<feature type="compositionally biased region" description="Basic and acidic residues" evidence="6">
    <location>
        <begin position="39"/>
        <end position="49"/>
    </location>
</feature>
<evidence type="ECO:0000313" key="9">
    <source>
        <dbReference type="Proteomes" id="UP000076420"/>
    </source>
</evidence>